<dbReference type="InterPro" id="IPR013815">
    <property type="entry name" value="ATP_grasp_subdomain_1"/>
</dbReference>
<comment type="caution">
    <text evidence="10">The sequence shown here is derived from an EMBL/GenBank/DDBJ whole genome shotgun (WGS) entry which is preliminary data.</text>
</comment>
<dbReference type="GO" id="GO:0006099">
    <property type="term" value="P:tricarboxylic acid cycle"/>
    <property type="evidence" value="ECO:0007669"/>
    <property type="project" value="UniProtKB-UniRule"/>
</dbReference>
<evidence type="ECO:0000256" key="2">
    <source>
        <dbReference type="ARBA" id="ARBA00022532"/>
    </source>
</evidence>
<feature type="binding site" evidence="7">
    <location>
        <begin position="53"/>
        <end position="55"/>
    </location>
    <ligand>
        <name>ATP</name>
        <dbReference type="ChEBI" id="CHEBI:30616"/>
    </ligand>
</feature>
<evidence type="ECO:0000256" key="1">
    <source>
        <dbReference type="ARBA" id="ARBA00009182"/>
    </source>
</evidence>
<dbReference type="PIRSF" id="PIRSF001554">
    <property type="entry name" value="SucCS_beta"/>
    <property type="match status" value="1"/>
</dbReference>
<dbReference type="InterPro" id="IPR013650">
    <property type="entry name" value="ATP-grasp_succ-CoA_synth-type"/>
</dbReference>
<feature type="binding site" evidence="7">
    <location>
        <position position="115"/>
    </location>
    <ligand>
        <name>ATP</name>
        <dbReference type="ChEBI" id="CHEBI:30616"/>
    </ligand>
</feature>
<dbReference type="NCBIfam" id="NF001913">
    <property type="entry name" value="PRK00696.1"/>
    <property type="match status" value="1"/>
</dbReference>
<dbReference type="Proteomes" id="UP000460298">
    <property type="component" value="Unassembled WGS sequence"/>
</dbReference>
<evidence type="ECO:0000256" key="5">
    <source>
        <dbReference type="ARBA" id="ARBA00022741"/>
    </source>
</evidence>
<comment type="cofactor">
    <cofactor evidence="7">
        <name>Mg(2+)</name>
        <dbReference type="ChEBI" id="CHEBI:18420"/>
    </cofactor>
    <text evidence="7">Binds 1 Mg(2+) ion per subunit.</text>
</comment>
<dbReference type="PROSITE" id="PS01217">
    <property type="entry name" value="SUCCINYL_COA_LIG_3"/>
    <property type="match status" value="1"/>
</dbReference>
<feature type="binding site" evidence="7">
    <location>
        <position position="46"/>
    </location>
    <ligand>
        <name>ATP</name>
        <dbReference type="ChEBI" id="CHEBI:30616"/>
    </ligand>
</feature>
<dbReference type="HAMAP" id="MF_00558">
    <property type="entry name" value="Succ_CoA_beta"/>
    <property type="match status" value="1"/>
</dbReference>
<dbReference type="UniPathway" id="UPA00223">
    <property type="reaction ID" value="UER00999"/>
</dbReference>
<evidence type="ECO:0000259" key="8">
    <source>
        <dbReference type="Pfam" id="PF00549"/>
    </source>
</evidence>
<evidence type="ECO:0000256" key="4">
    <source>
        <dbReference type="ARBA" id="ARBA00022723"/>
    </source>
</evidence>
<gene>
    <name evidence="7 10" type="primary">sucC</name>
    <name evidence="10" type="ORF">F9K24_14515</name>
</gene>
<dbReference type="GO" id="GO:0042709">
    <property type="term" value="C:succinate-CoA ligase complex"/>
    <property type="evidence" value="ECO:0007669"/>
    <property type="project" value="TreeGrafter"/>
</dbReference>
<name>A0A833H053_9LEPT</name>
<dbReference type="NCBIfam" id="TIGR01016">
    <property type="entry name" value="sucCoAbeta"/>
    <property type="match status" value="1"/>
</dbReference>
<dbReference type="Gene3D" id="3.30.470.20">
    <property type="entry name" value="ATP-grasp fold, B domain"/>
    <property type="match status" value="1"/>
</dbReference>
<organism evidence="10 11">
    <name type="scientific">Leptonema illini</name>
    <dbReference type="NCBI Taxonomy" id="183"/>
    <lineage>
        <taxon>Bacteria</taxon>
        <taxon>Pseudomonadati</taxon>
        <taxon>Spirochaetota</taxon>
        <taxon>Spirochaetia</taxon>
        <taxon>Leptospirales</taxon>
        <taxon>Leptospiraceae</taxon>
        <taxon>Leptonema</taxon>
    </lineage>
</organism>
<dbReference type="GO" id="GO:0005829">
    <property type="term" value="C:cytosol"/>
    <property type="evidence" value="ECO:0007669"/>
    <property type="project" value="TreeGrafter"/>
</dbReference>
<feature type="binding site" evidence="7">
    <location>
        <position position="215"/>
    </location>
    <ligand>
        <name>Mg(2+)</name>
        <dbReference type="ChEBI" id="CHEBI:18420"/>
    </ligand>
</feature>
<comment type="subunit">
    <text evidence="7">Heterotetramer of two alpha and two beta subunits.</text>
</comment>
<dbReference type="EMBL" id="WBUI01000015">
    <property type="protein sequence ID" value="KAB2931161.1"/>
    <property type="molecule type" value="Genomic_DNA"/>
</dbReference>
<evidence type="ECO:0000259" key="9">
    <source>
        <dbReference type="Pfam" id="PF08442"/>
    </source>
</evidence>
<evidence type="ECO:0000313" key="11">
    <source>
        <dbReference type="Proteomes" id="UP000460298"/>
    </source>
</evidence>
<dbReference type="EC" id="6.2.1.5" evidence="7"/>
<dbReference type="GO" id="GO:0000287">
    <property type="term" value="F:magnesium ion binding"/>
    <property type="evidence" value="ECO:0007669"/>
    <property type="project" value="UniProtKB-UniRule"/>
</dbReference>
<keyword evidence="7" id="KW-0067">ATP-binding</keyword>
<feature type="domain" description="ATP-grasp fold succinyl-CoA synthetase-type" evidence="9">
    <location>
        <begin position="2"/>
        <end position="218"/>
    </location>
</feature>
<keyword evidence="6 7" id="KW-0460">Magnesium</keyword>
<dbReference type="GO" id="GO:0006104">
    <property type="term" value="P:succinyl-CoA metabolic process"/>
    <property type="evidence" value="ECO:0007669"/>
    <property type="project" value="TreeGrafter"/>
</dbReference>
<sequence length="404" mass="43426">MKLHEYQAKEILRRYGVKVSDGRVVEKASDIGAAYDALGGGFIVVKSQIHAGGRGKGTLYDGPNPSTANKVQEGGVKLARTKEEAIQYGTAMLGNYLHTIQTGGEAKQVLKIWLEQGTDIEKELYLSILHDRALNKPIVMASSEGGMDIEEVAAHQPEKIVKIAIEPAIGMQAWQAREILFKLGVPAETLKQGTKFLLALWDVYEKEDASMLEINPLVLTKSGELHALDCKYAYDDNALYRHPETETLRDLTEEDPLEVKASEFNLNYVRLDGNVGCMVNGAGLAMATMDLIKHAGAEPANFLDVGGGANPTTVANGFRIILGDPNVKAIFVNIFGGIVQCDRVANGIVQAAKEVQINLPLIVRLKGTNADIAAKILADSGLPIIVAAELSDAAEKVAGAVKGK</sequence>
<feature type="binding site" evidence="7">
    <location>
        <position position="118"/>
    </location>
    <ligand>
        <name>ATP</name>
        <dbReference type="ChEBI" id="CHEBI:30616"/>
    </ligand>
</feature>
<protein>
    <recommendedName>
        <fullName evidence="7">Succinate--CoA ligase [ADP-forming] subunit beta</fullName>
        <ecNumber evidence="7">6.2.1.5</ecNumber>
    </recommendedName>
    <alternativeName>
        <fullName evidence="7">Succinyl-CoA synthetase subunit beta</fullName>
        <shortName evidence="7">SCS-beta</shortName>
    </alternativeName>
</protein>
<dbReference type="FunFam" id="3.30.470.20:FF:000002">
    <property type="entry name" value="Succinate--CoA ligase [ADP-forming] subunit beta"/>
    <property type="match status" value="1"/>
</dbReference>
<dbReference type="AlphaFoldDB" id="A0A833H053"/>
<dbReference type="PANTHER" id="PTHR11815">
    <property type="entry name" value="SUCCINYL-COA SYNTHETASE BETA CHAIN"/>
    <property type="match status" value="1"/>
</dbReference>
<keyword evidence="3 7" id="KW-0436">Ligase</keyword>
<proteinExistence type="inferred from homology"/>
<evidence type="ECO:0000313" key="10">
    <source>
        <dbReference type="EMBL" id="KAB2931161.1"/>
    </source>
</evidence>
<comment type="catalytic activity">
    <reaction evidence="7">
        <text>GTP + succinate + CoA = succinyl-CoA + GDP + phosphate</text>
        <dbReference type="Rhea" id="RHEA:22120"/>
        <dbReference type="ChEBI" id="CHEBI:30031"/>
        <dbReference type="ChEBI" id="CHEBI:37565"/>
        <dbReference type="ChEBI" id="CHEBI:43474"/>
        <dbReference type="ChEBI" id="CHEBI:57287"/>
        <dbReference type="ChEBI" id="CHEBI:57292"/>
        <dbReference type="ChEBI" id="CHEBI:58189"/>
    </reaction>
</comment>
<accession>A0A833H053</accession>
<comment type="catalytic activity">
    <reaction evidence="7">
        <text>succinate + ATP + CoA = succinyl-CoA + ADP + phosphate</text>
        <dbReference type="Rhea" id="RHEA:17661"/>
        <dbReference type="ChEBI" id="CHEBI:30031"/>
        <dbReference type="ChEBI" id="CHEBI:30616"/>
        <dbReference type="ChEBI" id="CHEBI:43474"/>
        <dbReference type="ChEBI" id="CHEBI:57287"/>
        <dbReference type="ChEBI" id="CHEBI:57292"/>
        <dbReference type="ChEBI" id="CHEBI:456216"/>
        <dbReference type="EC" id="6.2.1.5"/>
    </reaction>
</comment>
<dbReference type="InterPro" id="IPR016102">
    <property type="entry name" value="Succinyl-CoA_synth-like"/>
</dbReference>
<dbReference type="SUPFAM" id="SSF56059">
    <property type="entry name" value="Glutathione synthetase ATP-binding domain-like"/>
    <property type="match status" value="1"/>
</dbReference>
<reference evidence="10 11" key="1">
    <citation type="submission" date="2019-10" db="EMBL/GenBank/DDBJ databases">
        <title>Extracellular Electron Transfer in a Candidatus Methanoperedens spp. Enrichment Culture.</title>
        <authorList>
            <person name="Berger S."/>
            <person name="Rangel Shaw D."/>
            <person name="Berben T."/>
            <person name="In 'T Zandt M."/>
            <person name="Frank J."/>
            <person name="Reimann J."/>
            <person name="Jetten M.S.M."/>
            <person name="Welte C.U."/>
        </authorList>
    </citation>
    <scope>NUCLEOTIDE SEQUENCE [LARGE SCALE GENOMIC DNA]</scope>
    <source>
        <strain evidence="10">SB12</strain>
    </source>
</reference>
<comment type="similarity">
    <text evidence="1 7">Belongs to the succinate/malate CoA ligase beta subunit family.</text>
</comment>
<keyword evidence="5 7" id="KW-0547">Nucleotide-binding</keyword>
<dbReference type="SUPFAM" id="SSF52210">
    <property type="entry name" value="Succinyl-CoA synthetase domains"/>
    <property type="match status" value="1"/>
</dbReference>
<keyword evidence="4 7" id="KW-0479">Metal-binding</keyword>
<feature type="binding site" evidence="7">
    <location>
        <position position="123"/>
    </location>
    <ligand>
        <name>ATP</name>
        <dbReference type="ChEBI" id="CHEBI:30616"/>
    </ligand>
</feature>
<comment type="pathway">
    <text evidence="7">Carbohydrate metabolism; tricarboxylic acid cycle; succinate from succinyl-CoA (ligase route): step 1/1.</text>
</comment>
<keyword evidence="2 7" id="KW-0816">Tricarboxylic acid cycle</keyword>
<dbReference type="Pfam" id="PF08442">
    <property type="entry name" value="ATP-grasp_2"/>
    <property type="match status" value="1"/>
</dbReference>
<feature type="binding site" evidence="7">
    <location>
        <begin position="337"/>
        <end position="339"/>
    </location>
    <ligand>
        <name>substrate</name>
        <note>ligand shared with subunit alpha</note>
    </ligand>
</feature>
<dbReference type="Pfam" id="PF00549">
    <property type="entry name" value="Ligase_CoA"/>
    <property type="match status" value="1"/>
</dbReference>
<dbReference type="Gene3D" id="3.30.1490.20">
    <property type="entry name" value="ATP-grasp fold, A domain"/>
    <property type="match status" value="1"/>
</dbReference>
<feature type="binding site" evidence="7">
    <location>
        <position position="280"/>
    </location>
    <ligand>
        <name>substrate</name>
        <note>ligand shared with subunit alpha</note>
    </ligand>
</feature>
<dbReference type="InterPro" id="IPR005811">
    <property type="entry name" value="SUCC_ACL_C"/>
</dbReference>
<dbReference type="FunFam" id="3.40.50.261:FF:000001">
    <property type="entry name" value="Succinate--CoA ligase [ADP-forming] subunit beta"/>
    <property type="match status" value="1"/>
</dbReference>
<evidence type="ECO:0000256" key="7">
    <source>
        <dbReference type="HAMAP-Rule" id="MF_00558"/>
    </source>
</evidence>
<evidence type="ECO:0000256" key="3">
    <source>
        <dbReference type="ARBA" id="ARBA00022598"/>
    </source>
</evidence>
<feature type="binding site" evidence="7">
    <location>
        <position position="229"/>
    </location>
    <ligand>
        <name>Mg(2+)</name>
        <dbReference type="ChEBI" id="CHEBI:18420"/>
    </ligand>
</feature>
<feature type="domain" description="ATP-citrate synthase/succinyl-CoA ligase C-terminal" evidence="8">
    <location>
        <begin position="278"/>
        <end position="397"/>
    </location>
</feature>
<dbReference type="InterPro" id="IPR005809">
    <property type="entry name" value="Succ_CoA_ligase-like_bsu"/>
</dbReference>
<evidence type="ECO:0000256" key="6">
    <source>
        <dbReference type="ARBA" id="ARBA00022842"/>
    </source>
</evidence>
<dbReference type="PANTHER" id="PTHR11815:SF10">
    <property type="entry name" value="SUCCINATE--COA LIGASE [GDP-FORMING] SUBUNIT BETA, MITOCHONDRIAL"/>
    <property type="match status" value="1"/>
</dbReference>
<dbReference type="GO" id="GO:0005524">
    <property type="term" value="F:ATP binding"/>
    <property type="evidence" value="ECO:0007669"/>
    <property type="project" value="UniProtKB-UniRule"/>
</dbReference>
<dbReference type="InterPro" id="IPR017866">
    <property type="entry name" value="Succ-CoA_synthase_bsu_CS"/>
</dbReference>
<dbReference type="FunFam" id="3.30.1490.20:FF:000002">
    <property type="entry name" value="Succinate--CoA ligase [ADP-forming] subunit beta"/>
    <property type="match status" value="1"/>
</dbReference>
<comment type="function">
    <text evidence="7">Succinyl-CoA synthetase functions in the citric acid cycle (TCA), coupling the hydrolysis of succinyl-CoA to the synthesis of either ATP or GTP and thus represents the only step of substrate-level phosphorylation in the TCA. The beta subunit provides nucleotide specificity of the enzyme and binds the substrate succinate, while the binding sites for coenzyme A and phosphate are found in the alpha subunit.</text>
</comment>
<dbReference type="GO" id="GO:0004775">
    <property type="term" value="F:succinate-CoA ligase (ADP-forming) activity"/>
    <property type="evidence" value="ECO:0007669"/>
    <property type="project" value="UniProtKB-UniRule"/>
</dbReference>
<dbReference type="Gene3D" id="3.40.50.261">
    <property type="entry name" value="Succinyl-CoA synthetase domains"/>
    <property type="match status" value="1"/>
</dbReference>